<keyword evidence="1" id="KW-1133">Transmembrane helix</keyword>
<keyword evidence="3" id="KW-1185">Reference proteome</keyword>
<sequence>MQEPMFSVLNLWTHLREHLKIRAETPPFIHSTWTVASMSRWIPLTEKLDYFLAALTILAALHFTVVRLFCLYQYSMLERASPAKIAWTAFCAAATPALSFTFRSFFASTISTLDSILLNLIISLSHPRPLLSL</sequence>
<keyword evidence="1" id="KW-0256">Endoplasmic reticulum</keyword>
<dbReference type="EMBL" id="ML771582">
    <property type="protein sequence ID" value="KAE9382417.1"/>
    <property type="molecule type" value="Genomic_DNA"/>
</dbReference>
<comment type="subcellular location">
    <subcellularLocation>
        <location evidence="1">Endoplasmic reticulum membrane</location>
        <topology evidence="1">Multi-pass membrane protein</topology>
    </subcellularLocation>
</comment>
<dbReference type="GO" id="GO:0006506">
    <property type="term" value="P:GPI anchor biosynthetic process"/>
    <property type="evidence" value="ECO:0007669"/>
    <property type="project" value="UniProtKB-KW"/>
</dbReference>
<evidence type="ECO:0000313" key="2">
    <source>
        <dbReference type="EMBL" id="KAE9382417.1"/>
    </source>
</evidence>
<organism evidence="2 3">
    <name type="scientific">Gymnopus androsaceus JB14</name>
    <dbReference type="NCBI Taxonomy" id="1447944"/>
    <lineage>
        <taxon>Eukaryota</taxon>
        <taxon>Fungi</taxon>
        <taxon>Dikarya</taxon>
        <taxon>Basidiomycota</taxon>
        <taxon>Agaricomycotina</taxon>
        <taxon>Agaricomycetes</taxon>
        <taxon>Agaricomycetidae</taxon>
        <taxon>Agaricales</taxon>
        <taxon>Marasmiineae</taxon>
        <taxon>Omphalotaceae</taxon>
        <taxon>Gymnopus</taxon>
    </lineage>
</organism>
<feature type="transmembrane region" description="Helical" evidence="1">
    <location>
        <begin position="50"/>
        <end position="70"/>
    </location>
</feature>
<feature type="transmembrane region" description="Helical" evidence="1">
    <location>
        <begin position="82"/>
        <end position="99"/>
    </location>
</feature>
<dbReference type="AlphaFoldDB" id="A0A6A4GAC7"/>
<accession>A0A6A4GAC7</accession>
<evidence type="ECO:0000313" key="3">
    <source>
        <dbReference type="Proteomes" id="UP000799118"/>
    </source>
</evidence>
<keyword evidence="1" id="KW-0337">GPI-anchor biosynthesis</keyword>
<proteinExistence type="inferred from homology"/>
<dbReference type="Pfam" id="PF04080">
    <property type="entry name" value="Per1"/>
    <property type="match status" value="1"/>
</dbReference>
<dbReference type="GO" id="GO:0005789">
    <property type="term" value="C:endoplasmic reticulum membrane"/>
    <property type="evidence" value="ECO:0007669"/>
    <property type="project" value="UniProtKB-SubCell"/>
</dbReference>
<dbReference type="InterPro" id="IPR007217">
    <property type="entry name" value="Per1-like"/>
</dbReference>
<protein>
    <recommendedName>
        <fullName evidence="1">Post-GPI attachment to proteins factor 3</fullName>
    </recommendedName>
</protein>
<keyword evidence="1" id="KW-0812">Transmembrane</keyword>
<comment type="function">
    <text evidence="1">Involved in the lipid remodeling steps of GPI-anchor maturation.</text>
</comment>
<dbReference type="Proteomes" id="UP000799118">
    <property type="component" value="Unassembled WGS sequence"/>
</dbReference>
<comment type="similarity">
    <text evidence="1">Belongs to the PGAP3 family.</text>
</comment>
<gene>
    <name evidence="2" type="ORF">BT96DRAFT_1027659</name>
</gene>
<evidence type="ECO:0000256" key="1">
    <source>
        <dbReference type="RuleBase" id="RU365066"/>
    </source>
</evidence>
<reference evidence="2" key="1">
    <citation type="journal article" date="2019" name="Environ. Microbiol.">
        <title>Fungal ecological strategies reflected in gene transcription - a case study of two litter decomposers.</title>
        <authorList>
            <person name="Barbi F."/>
            <person name="Kohler A."/>
            <person name="Barry K."/>
            <person name="Baskaran P."/>
            <person name="Daum C."/>
            <person name="Fauchery L."/>
            <person name="Ihrmark K."/>
            <person name="Kuo A."/>
            <person name="LaButti K."/>
            <person name="Lipzen A."/>
            <person name="Morin E."/>
            <person name="Grigoriev I.V."/>
            <person name="Henrissat B."/>
            <person name="Lindahl B."/>
            <person name="Martin F."/>
        </authorList>
    </citation>
    <scope>NUCLEOTIDE SEQUENCE</scope>
    <source>
        <strain evidence="2">JB14</strain>
    </source>
</reference>
<comment type="caution">
    <text evidence="1">Lacks conserved residue(s) required for the propagation of feature annotation.</text>
</comment>
<name>A0A6A4GAC7_9AGAR</name>
<keyword evidence="1" id="KW-0472">Membrane</keyword>